<reference evidence="2 3" key="1">
    <citation type="submission" date="2020-10" db="EMBL/GenBank/DDBJ databases">
        <title>The Coptis chinensis genome and diversification of protoberbering-type alkaloids.</title>
        <authorList>
            <person name="Wang B."/>
            <person name="Shu S."/>
            <person name="Song C."/>
            <person name="Liu Y."/>
        </authorList>
    </citation>
    <scope>NUCLEOTIDE SEQUENCE [LARGE SCALE GENOMIC DNA]</scope>
    <source>
        <strain evidence="2">HL-2020</strain>
        <tissue evidence="2">Leaf</tissue>
    </source>
</reference>
<evidence type="ECO:0000313" key="2">
    <source>
        <dbReference type="EMBL" id="KAF9614031.1"/>
    </source>
</evidence>
<organism evidence="2 3">
    <name type="scientific">Coptis chinensis</name>
    <dbReference type="NCBI Taxonomy" id="261450"/>
    <lineage>
        <taxon>Eukaryota</taxon>
        <taxon>Viridiplantae</taxon>
        <taxon>Streptophyta</taxon>
        <taxon>Embryophyta</taxon>
        <taxon>Tracheophyta</taxon>
        <taxon>Spermatophyta</taxon>
        <taxon>Magnoliopsida</taxon>
        <taxon>Ranunculales</taxon>
        <taxon>Ranunculaceae</taxon>
        <taxon>Coptidoideae</taxon>
        <taxon>Coptis</taxon>
    </lineage>
</organism>
<keyword evidence="3" id="KW-1185">Reference proteome</keyword>
<dbReference type="EMBL" id="JADFTS010000003">
    <property type="protein sequence ID" value="KAF9614031.1"/>
    <property type="molecule type" value="Genomic_DNA"/>
</dbReference>
<name>A0A835IAS5_9MAGN</name>
<dbReference type="AlphaFoldDB" id="A0A835IAS5"/>
<gene>
    <name evidence="2" type="ORF">IFM89_014831</name>
</gene>
<feature type="compositionally biased region" description="Basic and acidic residues" evidence="1">
    <location>
        <begin position="293"/>
        <end position="305"/>
    </location>
</feature>
<accession>A0A835IAS5</accession>
<evidence type="ECO:0000313" key="3">
    <source>
        <dbReference type="Proteomes" id="UP000631114"/>
    </source>
</evidence>
<feature type="region of interest" description="Disordered" evidence="1">
    <location>
        <begin position="293"/>
        <end position="317"/>
    </location>
</feature>
<comment type="caution">
    <text evidence="2">The sequence shown here is derived from an EMBL/GenBank/DDBJ whole genome shotgun (WGS) entry which is preliminary data.</text>
</comment>
<protein>
    <submittedName>
        <fullName evidence="2">Uncharacterized protein</fullName>
    </submittedName>
</protein>
<sequence>MWIRVVSNQVQTRTRSDLKHFNRSVLIAKQHILNHQASSSPLYSPFLRTSYAFSRQFSSDSDTGLSKEKKKDEDVMPIATGHEREELEAELESVWSYFVAEFSKEIHYLGECHEMMTEEQREIQKETFPYLYRYATNIGCLHSNMIACLASSLQQVLFVFLHWTLTRGANTHKGVEWEEKFWEAADQKWAARTQSLSIQYLSVMYGCFHFATLDVLIHENDSTKDNVGFKKSEETWSVVSCLGSNITGKVKEQGTVPRISRPRTWQMYGRKGHRVMRGQVDGWDESWKKYKEKEMGKEKRGEKPLRRGSRLKRERRKKRVTHSLYILPSHRCCNKMRLSSF</sequence>
<dbReference type="Proteomes" id="UP000631114">
    <property type="component" value="Unassembled WGS sequence"/>
</dbReference>
<proteinExistence type="predicted"/>
<evidence type="ECO:0000256" key="1">
    <source>
        <dbReference type="SAM" id="MobiDB-lite"/>
    </source>
</evidence>
<feature type="compositionally biased region" description="Basic residues" evidence="1">
    <location>
        <begin position="306"/>
        <end position="317"/>
    </location>
</feature>